<feature type="transmembrane region" description="Helical" evidence="5">
    <location>
        <begin position="5"/>
        <end position="21"/>
    </location>
</feature>
<keyword evidence="7" id="KW-1185">Reference proteome</keyword>
<reference evidence="6 7" key="1">
    <citation type="submission" date="2014-06" db="EMBL/GenBank/DDBJ databases">
        <title>Evolutionary Origins and Diversification of the Mycorrhizal Mutualists.</title>
        <authorList>
            <consortium name="DOE Joint Genome Institute"/>
            <consortium name="Mycorrhizal Genomics Consortium"/>
            <person name="Kohler A."/>
            <person name="Kuo A."/>
            <person name="Nagy L.G."/>
            <person name="Floudas D."/>
            <person name="Copeland A."/>
            <person name="Barry K.W."/>
            <person name="Cichocki N."/>
            <person name="Veneault-Fourrey C."/>
            <person name="LaButti K."/>
            <person name="Lindquist E.A."/>
            <person name="Lipzen A."/>
            <person name="Lundell T."/>
            <person name="Morin E."/>
            <person name="Murat C."/>
            <person name="Riley R."/>
            <person name="Ohm R."/>
            <person name="Sun H."/>
            <person name="Tunlid A."/>
            <person name="Henrissat B."/>
            <person name="Grigoriev I.V."/>
            <person name="Hibbett D.S."/>
            <person name="Martin F."/>
        </authorList>
    </citation>
    <scope>NUCLEOTIDE SEQUENCE [LARGE SCALE GENOMIC DNA]</scope>
    <source>
        <strain evidence="6 7">SS14</strain>
    </source>
</reference>
<evidence type="ECO:0000313" key="6">
    <source>
        <dbReference type="EMBL" id="KIJ34690.1"/>
    </source>
</evidence>
<comment type="subcellular location">
    <subcellularLocation>
        <location evidence="1">Endomembrane system</location>
        <topology evidence="1">Multi-pass membrane protein</topology>
    </subcellularLocation>
</comment>
<protein>
    <recommendedName>
        <fullName evidence="8">FAR-17a/AIG1-like protein</fullName>
    </recommendedName>
</protein>
<feature type="transmembrane region" description="Helical" evidence="5">
    <location>
        <begin position="41"/>
        <end position="65"/>
    </location>
</feature>
<feature type="transmembrane region" description="Helical" evidence="5">
    <location>
        <begin position="77"/>
        <end position="104"/>
    </location>
</feature>
<keyword evidence="4 5" id="KW-0472">Membrane</keyword>
<dbReference type="GO" id="GO:0016020">
    <property type="term" value="C:membrane"/>
    <property type="evidence" value="ECO:0007669"/>
    <property type="project" value="InterPro"/>
</dbReference>
<dbReference type="GO" id="GO:0012505">
    <property type="term" value="C:endomembrane system"/>
    <property type="evidence" value="ECO:0007669"/>
    <property type="project" value="UniProtKB-SubCell"/>
</dbReference>
<feature type="transmembrane region" description="Helical" evidence="5">
    <location>
        <begin position="198"/>
        <end position="219"/>
    </location>
</feature>
<accession>A0A0C9VB18</accession>
<evidence type="ECO:0000313" key="7">
    <source>
        <dbReference type="Proteomes" id="UP000054279"/>
    </source>
</evidence>
<dbReference type="Proteomes" id="UP000054279">
    <property type="component" value="Unassembled WGS sequence"/>
</dbReference>
<dbReference type="Pfam" id="PF04750">
    <property type="entry name" value="Far-17a_AIG1"/>
    <property type="match status" value="1"/>
</dbReference>
<dbReference type="PANTHER" id="PTHR10989:SF16">
    <property type="entry name" value="AT02829P-RELATED"/>
    <property type="match status" value="1"/>
</dbReference>
<dbReference type="EMBL" id="KN837197">
    <property type="protein sequence ID" value="KIJ34690.1"/>
    <property type="molecule type" value="Genomic_DNA"/>
</dbReference>
<sequence>MPDTFAILLHSIAPAIMIWGFRQLDTVATNEWIQAQKGGHWQFLTIQGLAAACLTMGAGLLADLLPSAKAFRKTQRVLQMISLPIAVVISSIYWTLLLFFPSLILPPAPGHDSVASSSSEAPPLARIPLSMDLALHAVPAISLIFDFLVFQKPYDATDIKYTATILVALAGLWYSSWVEYCASYNKTFPYPFLTENVFNVRVGIYIGACLLALGVFRTLNTVHPRKQI</sequence>
<feature type="transmembrane region" description="Helical" evidence="5">
    <location>
        <begin position="124"/>
        <end position="149"/>
    </location>
</feature>
<evidence type="ECO:0000256" key="3">
    <source>
        <dbReference type="ARBA" id="ARBA00022989"/>
    </source>
</evidence>
<evidence type="ECO:0008006" key="8">
    <source>
        <dbReference type="Google" id="ProtNLM"/>
    </source>
</evidence>
<dbReference type="AlphaFoldDB" id="A0A0C9VB18"/>
<dbReference type="PANTHER" id="PTHR10989">
    <property type="entry name" value="ANDROGEN-INDUCED PROTEIN 1-RELATED"/>
    <property type="match status" value="1"/>
</dbReference>
<evidence type="ECO:0000256" key="4">
    <source>
        <dbReference type="ARBA" id="ARBA00023136"/>
    </source>
</evidence>
<evidence type="ECO:0000256" key="1">
    <source>
        <dbReference type="ARBA" id="ARBA00004127"/>
    </source>
</evidence>
<evidence type="ECO:0000256" key="2">
    <source>
        <dbReference type="ARBA" id="ARBA00022692"/>
    </source>
</evidence>
<keyword evidence="2 5" id="KW-0812">Transmembrane</keyword>
<evidence type="ECO:0000256" key="5">
    <source>
        <dbReference type="SAM" id="Phobius"/>
    </source>
</evidence>
<keyword evidence="3 5" id="KW-1133">Transmembrane helix</keyword>
<proteinExistence type="predicted"/>
<gene>
    <name evidence="6" type="ORF">M422DRAFT_70171</name>
</gene>
<feature type="transmembrane region" description="Helical" evidence="5">
    <location>
        <begin position="161"/>
        <end position="178"/>
    </location>
</feature>
<organism evidence="6 7">
    <name type="scientific">Sphaerobolus stellatus (strain SS14)</name>
    <dbReference type="NCBI Taxonomy" id="990650"/>
    <lineage>
        <taxon>Eukaryota</taxon>
        <taxon>Fungi</taxon>
        <taxon>Dikarya</taxon>
        <taxon>Basidiomycota</taxon>
        <taxon>Agaricomycotina</taxon>
        <taxon>Agaricomycetes</taxon>
        <taxon>Phallomycetidae</taxon>
        <taxon>Geastrales</taxon>
        <taxon>Sphaerobolaceae</taxon>
        <taxon>Sphaerobolus</taxon>
    </lineage>
</organism>
<dbReference type="InterPro" id="IPR006838">
    <property type="entry name" value="ADTRP_AIG1"/>
</dbReference>
<dbReference type="OrthoDB" id="1898221at2759"/>
<dbReference type="HOGENOM" id="CLU_081915_1_0_1"/>
<name>A0A0C9VB18_SPHS4</name>